<protein>
    <recommendedName>
        <fullName evidence="1">Band 7 domain-containing protein</fullName>
    </recommendedName>
</protein>
<reference evidence="2" key="1">
    <citation type="submission" date="2021-01" db="EMBL/GenBank/DDBJ databases">
        <authorList>
            <person name="Corre E."/>
            <person name="Pelletier E."/>
            <person name="Niang G."/>
            <person name="Scheremetjew M."/>
            <person name="Finn R."/>
            <person name="Kale V."/>
            <person name="Holt S."/>
            <person name="Cochrane G."/>
            <person name="Meng A."/>
            <person name="Brown T."/>
            <person name="Cohen L."/>
        </authorList>
    </citation>
    <scope>NUCLEOTIDE SEQUENCE</scope>
    <source>
        <strain evidence="2">B650</strain>
    </source>
</reference>
<dbReference type="InterPro" id="IPR036013">
    <property type="entry name" value="Band_7/SPFH_dom_sf"/>
</dbReference>
<dbReference type="SUPFAM" id="SSF117892">
    <property type="entry name" value="Band 7/SPFH domain"/>
    <property type="match status" value="1"/>
</dbReference>
<evidence type="ECO:0000313" key="2">
    <source>
        <dbReference type="EMBL" id="CAD9559123.1"/>
    </source>
</evidence>
<evidence type="ECO:0000259" key="1">
    <source>
        <dbReference type="Pfam" id="PF01145"/>
    </source>
</evidence>
<organism evidence="2">
    <name type="scientific">Leptocylindrus danicus</name>
    <dbReference type="NCBI Taxonomy" id="163516"/>
    <lineage>
        <taxon>Eukaryota</taxon>
        <taxon>Sar</taxon>
        <taxon>Stramenopiles</taxon>
        <taxon>Ochrophyta</taxon>
        <taxon>Bacillariophyta</taxon>
        <taxon>Coscinodiscophyceae</taxon>
        <taxon>Chaetocerotophycidae</taxon>
        <taxon>Leptocylindrales</taxon>
        <taxon>Leptocylindraceae</taxon>
        <taxon>Leptocylindrus</taxon>
    </lineage>
</organism>
<dbReference type="InterPro" id="IPR001107">
    <property type="entry name" value="Band_7"/>
</dbReference>
<dbReference type="AlphaFoldDB" id="A0A7S2JW60"/>
<dbReference type="Gene3D" id="3.30.479.30">
    <property type="entry name" value="Band 7 domain"/>
    <property type="match status" value="1"/>
</dbReference>
<name>A0A7S2JW60_9STRA</name>
<feature type="domain" description="Band 7" evidence="1">
    <location>
        <begin position="216"/>
        <end position="440"/>
    </location>
</feature>
<accession>A0A7S2JW60</accession>
<proteinExistence type="predicted"/>
<dbReference type="Pfam" id="PF01145">
    <property type="entry name" value="Band_7"/>
    <property type="match status" value="1"/>
</dbReference>
<gene>
    <name evidence="2" type="ORF">LDAN0321_LOCUS1925</name>
</gene>
<dbReference type="EMBL" id="HBGY01003015">
    <property type="protein sequence ID" value="CAD9559123.1"/>
    <property type="molecule type" value="Transcribed_RNA"/>
</dbReference>
<sequence>MNEASPLLDRNGNQAAIAYAAVEAKIMSDRGAEAIPVAHAEDTPSYAVLNHYGLLTTKYRKAHFDDLFEENDLKANSSLSKNCMKRCMYGYYCIPIFGCCCYSTFNTEVIVPAGHVSLFTDSNNNYIFAQPGVHNINGLFMKNIRWPVSVMDEVISHGNRTIATIPQGMLGYASDKGQPVLLPPGLHSWKSETLQFKRSYSLDDHVIEVGPYTIVTVDEGYAAITQDNGKQKILSGGETHLLTHQKWKFEKFMTLKIQTDDLERIRAASADNITMSVNSTVVWRIRDVKIAARLASETMSTGGNSMSADITKLRKDVLKQAIASLASFIGSVNYSDSFHIAAAAQRKLATADAKVVTGPDVPFDNAPVSKTVENPLFDTDGMSDAVAHANSITSAYGVEICSINIISANPDDPSLTSSLSTGAVASAAALQAETAARGEAKAMKIEAEARAITMEISANAESKASLVAAETYAKSTTIKAEAEGKAEILKAEGAKQAEILRAEGAIKAAALLEESSVAVDLERIKQSALALNTTDKFFFGKEPEYMSNIVMNAGQTSAVTVQNNRQESIGNF</sequence>